<proteinExistence type="predicted"/>
<reference evidence="2 3" key="1">
    <citation type="submission" date="2017-05" db="EMBL/GenBank/DDBJ databases">
        <authorList>
            <person name="Varghese N."/>
            <person name="Submissions S."/>
        </authorList>
    </citation>
    <scope>NUCLEOTIDE SEQUENCE [LARGE SCALE GENOMIC DNA]</scope>
    <source>
        <strain evidence="2 3">DSM 16304</strain>
    </source>
</reference>
<evidence type="ECO:0000259" key="1">
    <source>
        <dbReference type="Pfam" id="PF12697"/>
    </source>
</evidence>
<dbReference type="Gene3D" id="3.40.50.1820">
    <property type="entry name" value="alpha/beta hydrolase"/>
    <property type="match status" value="1"/>
</dbReference>
<dbReference type="InterPro" id="IPR050266">
    <property type="entry name" value="AB_hydrolase_sf"/>
</dbReference>
<dbReference type="AlphaFoldDB" id="A0A521CDJ4"/>
<name>A0A521CDJ4_9BACT</name>
<dbReference type="OrthoDB" id="9773293at2"/>
<dbReference type="InterPro" id="IPR029058">
    <property type="entry name" value="AB_hydrolase_fold"/>
</dbReference>
<dbReference type="SUPFAM" id="SSF53474">
    <property type="entry name" value="alpha/beta-Hydrolases"/>
    <property type="match status" value="1"/>
</dbReference>
<dbReference type="Proteomes" id="UP000317315">
    <property type="component" value="Unassembled WGS sequence"/>
</dbReference>
<dbReference type="EMBL" id="FXTM01000012">
    <property type="protein sequence ID" value="SMO57498.1"/>
    <property type="molecule type" value="Genomic_DNA"/>
</dbReference>
<dbReference type="PANTHER" id="PTHR43798">
    <property type="entry name" value="MONOACYLGLYCEROL LIPASE"/>
    <property type="match status" value="1"/>
</dbReference>
<evidence type="ECO:0000313" key="3">
    <source>
        <dbReference type="Proteomes" id="UP000317315"/>
    </source>
</evidence>
<gene>
    <name evidence="2" type="ORF">SAMN06269117_11210</name>
</gene>
<dbReference type="InterPro" id="IPR000073">
    <property type="entry name" value="AB_hydrolase_1"/>
</dbReference>
<evidence type="ECO:0000313" key="2">
    <source>
        <dbReference type="EMBL" id="SMO57498.1"/>
    </source>
</evidence>
<keyword evidence="3" id="KW-1185">Reference proteome</keyword>
<sequence length="206" mass="23411">MIFTLHGWSFDRRVWEGTLFEKGIHLELPGHGESPFKSRKLVELSEEIGKILPQNSVLVGWSLGSTVSLLISHLFPEKIEEIHLFSPTLKFSGISQPKVVVERFIRKLRRNFKKTVTEFRGLCSNEKSPLPNLEIETSTELLIDFCHFDLTPYVRGISQPVKIFVGERDRITGLEGALSLFKNLKRAELLVFPDADHLTVLGKLSS</sequence>
<dbReference type="RefSeq" id="WP_142935492.1">
    <property type="nucleotide sequence ID" value="NZ_FXTM01000012.1"/>
</dbReference>
<dbReference type="Pfam" id="PF12697">
    <property type="entry name" value="Abhydrolase_6"/>
    <property type="match status" value="1"/>
</dbReference>
<feature type="domain" description="AB hydrolase-1" evidence="1">
    <location>
        <begin position="5"/>
        <end position="199"/>
    </location>
</feature>
<organism evidence="2 3">
    <name type="scientific">Balnearium lithotrophicum</name>
    <dbReference type="NCBI Taxonomy" id="223788"/>
    <lineage>
        <taxon>Bacteria</taxon>
        <taxon>Pseudomonadati</taxon>
        <taxon>Aquificota</taxon>
        <taxon>Aquificia</taxon>
        <taxon>Desulfurobacteriales</taxon>
        <taxon>Desulfurobacteriaceae</taxon>
        <taxon>Balnearium</taxon>
    </lineage>
</organism>
<protein>
    <submittedName>
        <fullName evidence="2">Pimeloyl-[acyl-carrier protein] methyl ester esterase</fullName>
    </submittedName>
</protein>
<accession>A0A521CDJ4</accession>